<gene>
    <name evidence="3" type="ORF">DXC78_11295</name>
</gene>
<feature type="transmembrane region" description="Helical" evidence="1">
    <location>
        <begin position="111"/>
        <end position="134"/>
    </location>
</feature>
<organism evidence="3 4">
    <name type="scientific">Faecalicoccus pleomorphus</name>
    <dbReference type="NCBI Taxonomy" id="1323"/>
    <lineage>
        <taxon>Bacteria</taxon>
        <taxon>Bacillati</taxon>
        <taxon>Bacillota</taxon>
        <taxon>Erysipelotrichia</taxon>
        <taxon>Erysipelotrichales</taxon>
        <taxon>Erysipelotrichaceae</taxon>
        <taxon>Faecalicoccus</taxon>
    </lineage>
</organism>
<dbReference type="Proteomes" id="UP000260721">
    <property type="component" value="Unassembled WGS sequence"/>
</dbReference>
<protein>
    <submittedName>
        <fullName evidence="3">PAP2 family protein</fullName>
    </submittedName>
</protein>
<keyword evidence="1" id="KW-0812">Transmembrane</keyword>
<reference evidence="3 4" key="1">
    <citation type="submission" date="2018-08" db="EMBL/GenBank/DDBJ databases">
        <title>A genome reference for cultivated species of the human gut microbiota.</title>
        <authorList>
            <person name="Zou Y."/>
            <person name="Xue W."/>
            <person name="Luo G."/>
        </authorList>
    </citation>
    <scope>NUCLEOTIDE SEQUENCE [LARGE SCALE GENOMIC DNA]</scope>
    <source>
        <strain evidence="3 4">TF08-11</strain>
    </source>
</reference>
<feature type="transmembrane region" description="Helical" evidence="1">
    <location>
        <begin position="64"/>
        <end position="81"/>
    </location>
</feature>
<keyword evidence="1" id="KW-0472">Membrane</keyword>
<dbReference type="CDD" id="cd01610">
    <property type="entry name" value="PAP2_like"/>
    <property type="match status" value="1"/>
</dbReference>
<evidence type="ECO:0000256" key="1">
    <source>
        <dbReference type="SAM" id="Phobius"/>
    </source>
</evidence>
<feature type="transmembrane region" description="Helical" evidence="1">
    <location>
        <begin position="24"/>
        <end position="44"/>
    </location>
</feature>
<dbReference type="EMBL" id="QUSK01000031">
    <property type="protein sequence ID" value="RGD73446.1"/>
    <property type="molecule type" value="Genomic_DNA"/>
</dbReference>
<dbReference type="InterPro" id="IPR000326">
    <property type="entry name" value="PAP2/HPO"/>
</dbReference>
<dbReference type="SMART" id="SM00014">
    <property type="entry name" value="acidPPc"/>
    <property type="match status" value="1"/>
</dbReference>
<proteinExistence type="predicted"/>
<feature type="transmembrane region" description="Helical" evidence="1">
    <location>
        <begin position="146"/>
        <end position="167"/>
    </location>
</feature>
<dbReference type="AlphaFoldDB" id="A0A3E3DWI4"/>
<feature type="domain" description="Phosphatidic acid phosphatase type 2/haloperoxidase" evidence="2">
    <location>
        <begin position="144"/>
        <end position="264"/>
    </location>
</feature>
<dbReference type="Gene3D" id="1.20.144.10">
    <property type="entry name" value="Phosphatidic acid phosphatase type 2/haloperoxidase"/>
    <property type="match status" value="1"/>
</dbReference>
<dbReference type="Pfam" id="PF01569">
    <property type="entry name" value="PAP2"/>
    <property type="match status" value="1"/>
</dbReference>
<accession>A0A3E3DWI4</accession>
<evidence type="ECO:0000313" key="3">
    <source>
        <dbReference type="EMBL" id="RGD73446.1"/>
    </source>
</evidence>
<name>A0A3E3DWI4_9FIRM</name>
<feature type="transmembrane region" description="Helical" evidence="1">
    <location>
        <begin position="245"/>
        <end position="263"/>
    </location>
</feature>
<evidence type="ECO:0000313" key="4">
    <source>
        <dbReference type="Proteomes" id="UP000260721"/>
    </source>
</evidence>
<sequence length="277" mass="32228">MYIVFFRMFCYDTRQRGKSMNKNITVTMISIGCIFLCIGTFWDLEINTLFYDPQNRIGIFLQEGWPLLLKLILTLCFALLIDQNHPFFSIPWFICGLLFSQNVITLTESSWFSFISIGAILTPLVVSIFICYKLTTEQKNKLRPYIINYLQLFFTVLIVITLFKVLWGRIRFRDMQQASQFCVWYLPCHKGGFSFPSGHTSSFACSLLYLLSTPLVQKHKLSLSIIVCTSIFLMMASRIVMGAHFLSDTAAGMMIALVIWAFYDRRWKNIISKRKHQ</sequence>
<comment type="caution">
    <text evidence="3">The sequence shown here is derived from an EMBL/GenBank/DDBJ whole genome shotgun (WGS) entry which is preliminary data.</text>
</comment>
<dbReference type="SUPFAM" id="SSF48317">
    <property type="entry name" value="Acid phosphatase/Vanadium-dependent haloperoxidase"/>
    <property type="match status" value="1"/>
</dbReference>
<dbReference type="PROSITE" id="PS51257">
    <property type="entry name" value="PROKAR_LIPOPROTEIN"/>
    <property type="match status" value="1"/>
</dbReference>
<evidence type="ECO:0000259" key="2">
    <source>
        <dbReference type="SMART" id="SM00014"/>
    </source>
</evidence>
<dbReference type="STRING" id="1123313.GCA_000420345_01929"/>
<feature type="transmembrane region" description="Helical" evidence="1">
    <location>
        <begin position="88"/>
        <end position="105"/>
    </location>
</feature>
<keyword evidence="1" id="KW-1133">Transmembrane helix</keyword>
<dbReference type="InterPro" id="IPR036938">
    <property type="entry name" value="PAP2/HPO_sf"/>
</dbReference>